<dbReference type="PANTHER" id="PTHR22028:SF9">
    <property type="entry name" value="SFI1 SPINDLE BODY DOMAIN-CONTAINING PROTEIN"/>
    <property type="match status" value="1"/>
</dbReference>
<reference evidence="3 4" key="1">
    <citation type="submission" date="2019-01" db="EMBL/GenBank/DDBJ databases">
        <title>Genome sequencing of the rare red list fungi Fomitopsis rosea.</title>
        <authorList>
            <person name="Buettner E."/>
            <person name="Kellner H."/>
        </authorList>
    </citation>
    <scope>NUCLEOTIDE SEQUENCE [LARGE SCALE GENOMIC DNA]</scope>
    <source>
        <strain evidence="3 4">DSM 105464</strain>
    </source>
</reference>
<feature type="compositionally biased region" description="Low complexity" evidence="1">
    <location>
        <begin position="993"/>
        <end position="1003"/>
    </location>
</feature>
<feature type="region of interest" description="Disordered" evidence="1">
    <location>
        <begin position="187"/>
        <end position="266"/>
    </location>
</feature>
<feature type="region of interest" description="Disordered" evidence="1">
    <location>
        <begin position="118"/>
        <end position="175"/>
    </location>
</feature>
<dbReference type="InterPro" id="IPR013665">
    <property type="entry name" value="Sfi1_dom"/>
</dbReference>
<sequence>MSRFRPARASSPAKVPSVPAIAHEILDESRSSSTTFPELAGLSPEEVDFIDAVIQRAPATSTTFLSAFKAYNDVLQDRGLDPQNEVVYYGKLLKLGLLKGKNWGDKWHSIKQQHGYVAGAAGGSQRTTRVARGSPASHRVTTRLTRGLAKTELEDTFTLHSHPNGTQSPPTEQDMTENDTAMLQYHDTPRPARRPFSPAVTSTTNSLGLHTGPPSSRYYPKTASHAPSRPVPPWNDADSEVTGDSGAPPSTIPPSYGAAMRDGTPMRPATHALSRLAAKGLSRPASPSPALPTAPKPVPTAIERRKSAINEDDAWKKIKEAQDCKEADRFREDKLLERCWEVWKQGFQWIITTHEQIAQARDTLVLRLALQRWRQRTAANQDIYAHVSLLSNKRCLKAAMEVWKVKLKEKKQADWRNSMRARMKTVRERREAKILKDAWAKWRQSYQSHLSAQHYNERLVSRYLKRWRARLALLDELDAAAEHLEYVRQERQVEKCWDLWRRALGMRRQEKVMAERVDIRIMGHAMDTWRNRLNQNRVADEFYDVVIVKRAFGAWKAARDRIRALEHRAAKHVTRQDDLLVRAVLRVWKAHERGRLLDRVRSTRLLKQAWVVWKARLQKQRELEDLAMAFHTRSSSTVTTAALQKWRGVYSTHRNATTFAVHYHSAQLQYKALLTWRLQLRAKLKMIKQARIAQKFFLQRRYFKLWLSRVKQQRLERTRKRFEMRVAQRYFIDWLVVTQKQRQRKVAEEIIRQRIDMRIITAALSHWLNRVVDIKDRELEVAQMRDKRVLCASFKKWKALCIRHVEELSLMESYQDIKREENMRRMFYRWLAAAKKARHRRLYLQQREDELKTTVLAAAWDKWRERFLDIRLQPIADDFLVQRQKNPMFRAFGIWHSKTRSLPAVRFDAYHTKLKAWKDWRAAMPNALQARKAREIDRHNVLAKVFEKWHKAYRTKIELKAVARARYLRLPSAAPRQVIERPRTSGFPTRMRPTSPTLVSPVTPADPPVAPARPFAFKHGIASLLSARTKSPERAGRRNIPVPGSSRPKLSTRASTTRATSPAPSQASSVDFRKEPDPPKSRARAGSTASGGDIGRSSLWHELRDMQLRSRPFSDRARSIEPP</sequence>
<feature type="compositionally biased region" description="Basic and acidic residues" evidence="1">
    <location>
        <begin position="1099"/>
        <end position="1123"/>
    </location>
</feature>
<protein>
    <recommendedName>
        <fullName evidence="2">Sfi1 spindle body domain-containing protein</fullName>
    </recommendedName>
</protein>
<evidence type="ECO:0000256" key="1">
    <source>
        <dbReference type="SAM" id="MobiDB-lite"/>
    </source>
</evidence>
<evidence type="ECO:0000313" key="3">
    <source>
        <dbReference type="EMBL" id="TFY63971.1"/>
    </source>
</evidence>
<gene>
    <name evidence="3" type="ORF">EVJ58_g2926</name>
</gene>
<dbReference type="Proteomes" id="UP000298390">
    <property type="component" value="Unassembled WGS sequence"/>
</dbReference>
<feature type="region of interest" description="Disordered" evidence="1">
    <location>
        <begin position="278"/>
        <end position="298"/>
    </location>
</feature>
<feature type="domain" description="Sfi1 spindle body" evidence="2">
    <location>
        <begin position="487"/>
        <end position="721"/>
    </location>
</feature>
<evidence type="ECO:0000259" key="2">
    <source>
        <dbReference type="Pfam" id="PF08457"/>
    </source>
</evidence>
<name>A0A4Y9YQZ8_9APHY</name>
<dbReference type="PANTHER" id="PTHR22028">
    <property type="entry name" value="SFI1 SPINDLE BODY DOMAIN-CONTAINING PROTEIN-RELATED"/>
    <property type="match status" value="1"/>
</dbReference>
<feature type="compositionally biased region" description="Low complexity" evidence="1">
    <location>
        <begin position="1051"/>
        <end position="1069"/>
    </location>
</feature>
<feature type="compositionally biased region" description="Polar residues" evidence="1">
    <location>
        <begin position="158"/>
        <end position="175"/>
    </location>
</feature>
<organism evidence="3 4">
    <name type="scientific">Rhodofomes roseus</name>
    <dbReference type="NCBI Taxonomy" id="34475"/>
    <lineage>
        <taxon>Eukaryota</taxon>
        <taxon>Fungi</taxon>
        <taxon>Dikarya</taxon>
        <taxon>Basidiomycota</taxon>
        <taxon>Agaricomycotina</taxon>
        <taxon>Agaricomycetes</taxon>
        <taxon>Polyporales</taxon>
        <taxon>Rhodofomes</taxon>
    </lineage>
</organism>
<proteinExistence type="predicted"/>
<dbReference type="AlphaFoldDB" id="A0A4Y9YQZ8"/>
<feature type="compositionally biased region" description="Polar residues" evidence="1">
    <location>
        <begin position="199"/>
        <end position="208"/>
    </location>
</feature>
<dbReference type="Pfam" id="PF08457">
    <property type="entry name" value="Sfi1"/>
    <property type="match status" value="1"/>
</dbReference>
<evidence type="ECO:0000313" key="4">
    <source>
        <dbReference type="Proteomes" id="UP000298390"/>
    </source>
</evidence>
<dbReference type="InterPro" id="IPR052270">
    <property type="entry name" value="CACF_protein"/>
</dbReference>
<feature type="region of interest" description="Disordered" evidence="1">
    <location>
        <begin position="1027"/>
        <end position="1123"/>
    </location>
</feature>
<dbReference type="GO" id="GO:0019902">
    <property type="term" value="F:phosphatase binding"/>
    <property type="evidence" value="ECO:0007669"/>
    <property type="project" value="TreeGrafter"/>
</dbReference>
<dbReference type="EMBL" id="SEKV01000113">
    <property type="protein sequence ID" value="TFY63971.1"/>
    <property type="molecule type" value="Genomic_DNA"/>
</dbReference>
<accession>A0A4Y9YQZ8</accession>
<dbReference type="STRING" id="34475.A0A4Y9YQZ8"/>
<feature type="compositionally biased region" description="Basic and acidic residues" evidence="1">
    <location>
        <begin position="1071"/>
        <end position="1080"/>
    </location>
</feature>
<feature type="compositionally biased region" description="Pro residues" evidence="1">
    <location>
        <begin position="286"/>
        <end position="298"/>
    </location>
</feature>
<feature type="region of interest" description="Disordered" evidence="1">
    <location>
        <begin position="982"/>
        <end position="1013"/>
    </location>
</feature>
<comment type="caution">
    <text evidence="3">The sequence shown here is derived from an EMBL/GenBank/DDBJ whole genome shotgun (WGS) entry which is preliminary data.</text>
</comment>